<reference evidence="3" key="1">
    <citation type="submission" date="2018-05" db="EMBL/GenBank/DDBJ databases">
        <authorList>
            <person name="Lanie J.A."/>
            <person name="Ng W.-L."/>
            <person name="Kazmierczak K.M."/>
            <person name="Andrzejewski T.M."/>
            <person name="Davidsen T.M."/>
            <person name="Wayne K.J."/>
            <person name="Tettelin H."/>
            <person name="Glass J.I."/>
            <person name="Rusch D."/>
            <person name="Podicherti R."/>
            <person name="Tsui H.-C.T."/>
            <person name="Winkler M.E."/>
        </authorList>
    </citation>
    <scope>NUCLEOTIDE SEQUENCE</scope>
</reference>
<feature type="compositionally biased region" description="Low complexity" evidence="2">
    <location>
        <begin position="447"/>
        <end position="458"/>
    </location>
</feature>
<accession>A0A381R710</accession>
<evidence type="ECO:0000313" key="3">
    <source>
        <dbReference type="EMBL" id="SUZ87462.1"/>
    </source>
</evidence>
<name>A0A381R710_9ZZZZ</name>
<dbReference type="PANTHER" id="PTHR44103">
    <property type="entry name" value="PROPROTEIN CONVERTASE P"/>
    <property type="match status" value="1"/>
</dbReference>
<dbReference type="InterPro" id="IPR028994">
    <property type="entry name" value="Integrin_alpha_N"/>
</dbReference>
<proteinExistence type="predicted"/>
<dbReference type="Pfam" id="PF13517">
    <property type="entry name" value="FG-GAP_3"/>
    <property type="match status" value="4"/>
</dbReference>
<evidence type="ECO:0000256" key="2">
    <source>
        <dbReference type="SAM" id="MobiDB-lite"/>
    </source>
</evidence>
<organism evidence="3">
    <name type="scientific">marine metagenome</name>
    <dbReference type="NCBI Taxonomy" id="408172"/>
    <lineage>
        <taxon>unclassified sequences</taxon>
        <taxon>metagenomes</taxon>
        <taxon>ecological metagenomes</taxon>
    </lineage>
</organism>
<evidence type="ECO:0008006" key="4">
    <source>
        <dbReference type="Google" id="ProtNLM"/>
    </source>
</evidence>
<gene>
    <name evidence="3" type="ORF">METZ01_LOCUS40316</name>
</gene>
<dbReference type="EMBL" id="UINC01001726">
    <property type="protein sequence ID" value="SUZ87462.1"/>
    <property type="molecule type" value="Genomic_DNA"/>
</dbReference>
<evidence type="ECO:0000256" key="1">
    <source>
        <dbReference type="ARBA" id="ARBA00022729"/>
    </source>
</evidence>
<protein>
    <recommendedName>
        <fullName evidence="4">VCBS repeat-containing protein</fullName>
    </recommendedName>
</protein>
<dbReference type="SUPFAM" id="SSF69318">
    <property type="entry name" value="Integrin alpha N-terminal domain"/>
    <property type="match status" value="4"/>
</dbReference>
<dbReference type="PANTHER" id="PTHR44103:SF1">
    <property type="entry name" value="PROPROTEIN CONVERTASE P"/>
    <property type="match status" value="1"/>
</dbReference>
<dbReference type="Gene3D" id="2.130.10.130">
    <property type="entry name" value="Integrin alpha, N-terminal"/>
    <property type="match status" value="3"/>
</dbReference>
<dbReference type="InterPro" id="IPR013517">
    <property type="entry name" value="FG-GAP"/>
</dbReference>
<feature type="region of interest" description="Disordered" evidence="2">
    <location>
        <begin position="447"/>
        <end position="481"/>
    </location>
</feature>
<sequence length="1094" mass="121662">MFKAAKTFNILLFSPLVLILFSFPGTVAQVFAEKDVLTPSYNWTPQFYGKIEGESKLLYTRSFARSQLRFVDIDNDGDDDLFVGKADGRIAFFINQGDFSAPLFELQTEDFVVIHEGLDEQNNPTLQKTVLDVGNNAAPEFADIDNDGDFDLFIGSKDGHIFHYENRGNQLSPVFFRKTPIYMGLKFEGNSVPRFADLNGDRALDLLIGTRSGKVHVFFNSGMTDEAVFCTKFSVADPQDLRCKYQPELITDITPQIDAVPELVDWDQDKDLDLVVGKSNGKINYYLNNGDRFAPQWKLISKHFQFIDTGGNVAPTFKDLNHDNFPELFLGTSSSMVIYYENNEVLMDQLSKISAVQLEKLDKSASFEIILSQACKQLRGLPECLTTLAAAFGVPTEVKIAGMDELQPYILRPDLSIDTNPDQISPATASGGAGTESGADIAVEENSAADAEAQAANEGEAEENAVPTDPATADGEKKAETPAINKEIEKLKLQGVITRNQLWLASRNFFKIESLSGSERHSIITSGDWNKDGRLDILLGSRSGEIFAFENRAESGTDWYPIHFPALKKNKRQFSSPALADIDGDGDLDIISGNRRGKLELLLNRGSATKPDWIVHDVNISQIDVGSFSTPLLQDMDRDNDLDLLVGNRKGLIIYYENQGSKTAPHFVLRNTRISGIQLKANAAPTFWKWNADEHPDLVVGGREGYLSLLSHIPPEKSPALRGWNLETAHWQNIKSIGYSTPHLADFDGDNESDFMLGDEEGNLLFWKNSGVIKQEDTKEKSTLILTENILEVEEEEEEQQQQAETKIAFEAPVTEKDPEEKEPTDPKFEFVSARYGNLELGRRAFPAFIDVDGDNNLDLIVGNKAGELRYYRREQNSVDAEWTLESKHFLDYRGGKNSAPVFTDLDGDTDLDLLVGNQQGSIQYWENKGNLEIADFVYNPTPFIGVTGGRNSVPAVIDLNADGLNDLLVGNFLGQLYKYERTGISKGYRFQLEIRKYLNLDVGLGAIPIIADLNNDQQPELIVGSDAGKIKSFQLDPENAGSINWKASPEYFKELKLPVGGNPVFVDLDNDGDLDLIIGSEAGTLYYFRNTGR</sequence>
<keyword evidence="1" id="KW-0732">Signal</keyword>
<dbReference type="AlphaFoldDB" id="A0A381R710"/>